<dbReference type="InterPro" id="IPR036890">
    <property type="entry name" value="HATPase_C_sf"/>
</dbReference>
<comment type="caution">
    <text evidence="12">The sequence shown here is derived from an EMBL/GenBank/DDBJ whole genome shotgun (WGS) entry which is preliminary data.</text>
</comment>
<accession>A0A0W8E9Y1</accession>
<evidence type="ECO:0000256" key="3">
    <source>
        <dbReference type="ARBA" id="ARBA00012438"/>
    </source>
</evidence>
<dbReference type="EMBL" id="LNQE01001813">
    <property type="protein sequence ID" value="KUG05423.1"/>
    <property type="molecule type" value="Genomic_DNA"/>
</dbReference>
<reference evidence="12" key="1">
    <citation type="journal article" date="2015" name="Proc. Natl. Acad. Sci. U.S.A.">
        <title>Networks of energetic and metabolic interactions define dynamics in microbial communities.</title>
        <authorList>
            <person name="Embree M."/>
            <person name="Liu J.K."/>
            <person name="Al-Bassam M.M."/>
            <person name="Zengler K."/>
        </authorList>
    </citation>
    <scope>NUCLEOTIDE SEQUENCE</scope>
</reference>
<dbReference type="AlphaFoldDB" id="A0A0W8E9Y1"/>
<proteinExistence type="predicted"/>
<protein>
    <recommendedName>
        <fullName evidence="3">histidine kinase</fullName>
        <ecNumber evidence="3">2.7.13.3</ecNumber>
    </recommendedName>
</protein>
<dbReference type="GO" id="GO:0005886">
    <property type="term" value="C:plasma membrane"/>
    <property type="evidence" value="ECO:0007669"/>
    <property type="project" value="UniProtKB-SubCell"/>
</dbReference>
<keyword evidence="5" id="KW-0808">Transferase</keyword>
<dbReference type="InterPro" id="IPR005467">
    <property type="entry name" value="His_kinase_dom"/>
</dbReference>
<dbReference type="GO" id="GO:0016036">
    <property type="term" value="P:cellular response to phosphate starvation"/>
    <property type="evidence" value="ECO:0007669"/>
    <property type="project" value="TreeGrafter"/>
</dbReference>
<dbReference type="EC" id="2.7.13.3" evidence="3"/>
<dbReference type="Pfam" id="PF02518">
    <property type="entry name" value="HATPase_c"/>
    <property type="match status" value="1"/>
</dbReference>
<evidence type="ECO:0000256" key="5">
    <source>
        <dbReference type="ARBA" id="ARBA00022679"/>
    </source>
</evidence>
<feature type="domain" description="Histidine kinase" evidence="11">
    <location>
        <begin position="125"/>
        <end position="334"/>
    </location>
</feature>
<comment type="catalytic activity">
    <reaction evidence="1">
        <text>ATP + protein L-histidine = ADP + protein N-phospho-L-histidine.</text>
        <dbReference type="EC" id="2.7.13.3"/>
    </reaction>
</comment>
<evidence type="ECO:0000256" key="1">
    <source>
        <dbReference type="ARBA" id="ARBA00000085"/>
    </source>
</evidence>
<dbReference type="PROSITE" id="PS50109">
    <property type="entry name" value="HIS_KIN"/>
    <property type="match status" value="1"/>
</dbReference>
<evidence type="ECO:0000256" key="7">
    <source>
        <dbReference type="ARBA" id="ARBA00022777"/>
    </source>
</evidence>
<evidence type="ECO:0000256" key="8">
    <source>
        <dbReference type="ARBA" id="ARBA00022989"/>
    </source>
</evidence>
<keyword evidence="6 10" id="KW-0812">Transmembrane</keyword>
<dbReference type="InterPro" id="IPR050351">
    <property type="entry name" value="BphY/WalK/GraS-like"/>
</dbReference>
<dbReference type="GO" id="GO:0000155">
    <property type="term" value="F:phosphorelay sensor kinase activity"/>
    <property type="evidence" value="ECO:0007669"/>
    <property type="project" value="TreeGrafter"/>
</dbReference>
<keyword evidence="9 10" id="KW-0472">Membrane</keyword>
<comment type="subcellular location">
    <subcellularLocation>
        <location evidence="2">Cell membrane</location>
        <topology evidence="2">Multi-pass membrane protein</topology>
    </subcellularLocation>
</comment>
<dbReference type="SMART" id="SM00387">
    <property type="entry name" value="HATPase_c"/>
    <property type="match status" value="1"/>
</dbReference>
<evidence type="ECO:0000256" key="6">
    <source>
        <dbReference type="ARBA" id="ARBA00022692"/>
    </source>
</evidence>
<gene>
    <name evidence="12" type="ORF">ASZ90_017105</name>
</gene>
<dbReference type="InterPro" id="IPR003594">
    <property type="entry name" value="HATPase_dom"/>
</dbReference>
<dbReference type="SUPFAM" id="SSF55874">
    <property type="entry name" value="ATPase domain of HSP90 chaperone/DNA topoisomerase II/histidine kinase"/>
    <property type="match status" value="1"/>
</dbReference>
<dbReference type="Gene3D" id="3.30.565.10">
    <property type="entry name" value="Histidine kinase-like ATPase, C-terminal domain"/>
    <property type="match status" value="1"/>
</dbReference>
<feature type="transmembrane region" description="Helical" evidence="10">
    <location>
        <begin position="42"/>
        <end position="62"/>
    </location>
</feature>
<keyword evidence="8 10" id="KW-1133">Transmembrane helix</keyword>
<evidence type="ECO:0000256" key="2">
    <source>
        <dbReference type="ARBA" id="ARBA00004651"/>
    </source>
</evidence>
<evidence type="ECO:0000256" key="9">
    <source>
        <dbReference type="ARBA" id="ARBA00023136"/>
    </source>
</evidence>
<evidence type="ECO:0000256" key="10">
    <source>
        <dbReference type="SAM" id="Phobius"/>
    </source>
</evidence>
<dbReference type="PANTHER" id="PTHR45453:SF2">
    <property type="entry name" value="HISTIDINE KINASE"/>
    <property type="match status" value="1"/>
</dbReference>
<sequence length="343" mass="39541">MSLLAYLKEKWLTYVFAAAGFAFAAAVYKLDTDLNITVSNAAYIMTGLGLLFIVFAVIDYTVMNWRLEKFKRFCDLIAPSDIIDEFFYPLDKGYAECVHTISQEYEKHKAEMHTRSSEDLEFVTKWTHDIKVPISALRLILESYESDLPQEFYQKMDTEISKIQQGTQTILYNIKSNTFYQDYRISRVRTKKLIADVLKEYSNFFSYKKINISITGEDHQVLTDEKWSSYIISQIISNAVKYTPDHGDISICTSRDEGKTTISIRNSGMGITRKDIEQVFEEGYTSSVDRIGMKATGYGMYLAKKLSDKLGHELLVESEPGQYAQFDISFFDENEAVYRVTKM</sequence>
<evidence type="ECO:0000259" key="11">
    <source>
        <dbReference type="PROSITE" id="PS50109"/>
    </source>
</evidence>
<organism evidence="12">
    <name type="scientific">hydrocarbon metagenome</name>
    <dbReference type="NCBI Taxonomy" id="938273"/>
    <lineage>
        <taxon>unclassified sequences</taxon>
        <taxon>metagenomes</taxon>
        <taxon>ecological metagenomes</taxon>
    </lineage>
</organism>
<feature type="transmembrane region" description="Helical" evidence="10">
    <location>
        <begin position="12"/>
        <end position="30"/>
    </location>
</feature>
<dbReference type="GO" id="GO:0004721">
    <property type="term" value="F:phosphoprotein phosphatase activity"/>
    <property type="evidence" value="ECO:0007669"/>
    <property type="project" value="TreeGrafter"/>
</dbReference>
<dbReference type="PANTHER" id="PTHR45453">
    <property type="entry name" value="PHOSPHATE REGULON SENSOR PROTEIN PHOR"/>
    <property type="match status" value="1"/>
</dbReference>
<name>A0A0W8E9Y1_9ZZZZ</name>
<evidence type="ECO:0000256" key="4">
    <source>
        <dbReference type="ARBA" id="ARBA00022475"/>
    </source>
</evidence>
<keyword evidence="4" id="KW-1003">Cell membrane</keyword>
<evidence type="ECO:0000313" key="12">
    <source>
        <dbReference type="EMBL" id="KUG05423.1"/>
    </source>
</evidence>
<keyword evidence="7 12" id="KW-0418">Kinase</keyword>